<evidence type="ECO:0000313" key="2">
    <source>
        <dbReference type="Proteomes" id="UP001623348"/>
    </source>
</evidence>
<evidence type="ECO:0000313" key="1">
    <source>
        <dbReference type="EMBL" id="GAB0181544.1"/>
    </source>
</evidence>
<reference evidence="1 2" key="1">
    <citation type="submission" date="2024-06" db="EMBL/GenBank/DDBJ databases">
        <title>The draft genome of Grus japonensis, version 3.</title>
        <authorList>
            <person name="Nabeshima K."/>
            <person name="Suzuki S."/>
            <person name="Onuma M."/>
        </authorList>
    </citation>
    <scope>NUCLEOTIDE SEQUENCE [LARGE SCALE GENOMIC DNA]</scope>
    <source>
        <strain evidence="1 2">451A</strain>
    </source>
</reference>
<name>A0ABC9W7L1_GRUJA</name>
<organism evidence="1 2">
    <name type="scientific">Grus japonensis</name>
    <name type="common">Japanese crane</name>
    <name type="synonym">Red-crowned crane</name>
    <dbReference type="NCBI Taxonomy" id="30415"/>
    <lineage>
        <taxon>Eukaryota</taxon>
        <taxon>Metazoa</taxon>
        <taxon>Chordata</taxon>
        <taxon>Craniata</taxon>
        <taxon>Vertebrata</taxon>
        <taxon>Euteleostomi</taxon>
        <taxon>Archelosauria</taxon>
        <taxon>Archosauria</taxon>
        <taxon>Dinosauria</taxon>
        <taxon>Saurischia</taxon>
        <taxon>Theropoda</taxon>
        <taxon>Coelurosauria</taxon>
        <taxon>Aves</taxon>
        <taxon>Neognathae</taxon>
        <taxon>Neoaves</taxon>
        <taxon>Gruiformes</taxon>
        <taxon>Gruidae</taxon>
        <taxon>Grus</taxon>
    </lineage>
</organism>
<dbReference type="Proteomes" id="UP001623348">
    <property type="component" value="Unassembled WGS sequence"/>
</dbReference>
<dbReference type="EMBL" id="BAAFJT010000002">
    <property type="protein sequence ID" value="GAB0181544.1"/>
    <property type="molecule type" value="Genomic_DNA"/>
</dbReference>
<accession>A0ABC9W7L1</accession>
<gene>
    <name evidence="1" type="ORF">GRJ2_000619700</name>
</gene>
<dbReference type="AlphaFoldDB" id="A0ABC9W7L1"/>
<keyword evidence="2" id="KW-1185">Reference proteome</keyword>
<sequence>MEVNGGADIHLQSMEDPMLEQVDVPCREEPTLEQVSWQELQPTRDPRWSRPFLKDCILWKGLTLERFVKHCLP</sequence>
<protein>
    <submittedName>
        <fullName evidence="1">EH domain-containing protein 4</fullName>
    </submittedName>
</protein>
<comment type="caution">
    <text evidence="1">The sequence shown here is derived from an EMBL/GenBank/DDBJ whole genome shotgun (WGS) entry which is preliminary data.</text>
</comment>
<proteinExistence type="predicted"/>